<dbReference type="GeneID" id="62194950"/>
<gene>
    <name evidence="3" type="ORF">FOA43_001549</name>
</gene>
<dbReference type="PANTHER" id="PTHR15243">
    <property type="entry name" value="SERINE/THREONINE-PROTEIN KINASE 19"/>
    <property type="match status" value="1"/>
</dbReference>
<evidence type="ECO:0000313" key="3">
    <source>
        <dbReference type="EMBL" id="QPG74224.1"/>
    </source>
</evidence>
<dbReference type="PANTHER" id="PTHR15243:SF0">
    <property type="entry name" value="SERINE_THREONINE-PROTEIN KINASE 19"/>
    <property type="match status" value="1"/>
</dbReference>
<dbReference type="GO" id="GO:0046579">
    <property type="term" value="P:positive regulation of Ras protein signal transduction"/>
    <property type="evidence" value="ECO:0007669"/>
    <property type="project" value="TreeGrafter"/>
</dbReference>
<dbReference type="Pfam" id="PF10494">
    <property type="entry name" value="Stk19"/>
    <property type="match status" value="1"/>
</dbReference>
<evidence type="ECO:0000256" key="1">
    <source>
        <dbReference type="ARBA" id="ARBA00093458"/>
    </source>
</evidence>
<feature type="region of interest" description="Disordered" evidence="2">
    <location>
        <begin position="1"/>
        <end position="35"/>
    </location>
</feature>
<name>A0A875S4R6_EENNA</name>
<dbReference type="InterPro" id="IPR018865">
    <property type="entry name" value="STK19-like"/>
</dbReference>
<dbReference type="KEGG" id="bnn:FOA43_001549"/>
<dbReference type="OrthoDB" id="3980126at2759"/>
<proteinExistence type="inferred from homology"/>
<keyword evidence="4" id="KW-1185">Reference proteome</keyword>
<evidence type="ECO:0000256" key="2">
    <source>
        <dbReference type="SAM" id="MobiDB-lite"/>
    </source>
</evidence>
<organism evidence="3 4">
    <name type="scientific">Eeniella nana</name>
    <name type="common">Yeast</name>
    <name type="synonym">Brettanomyces nanus</name>
    <dbReference type="NCBI Taxonomy" id="13502"/>
    <lineage>
        <taxon>Eukaryota</taxon>
        <taxon>Fungi</taxon>
        <taxon>Dikarya</taxon>
        <taxon>Ascomycota</taxon>
        <taxon>Saccharomycotina</taxon>
        <taxon>Pichiomycetes</taxon>
        <taxon>Pichiales</taxon>
        <taxon>Pichiaceae</taxon>
        <taxon>Brettanomyces</taxon>
    </lineage>
</organism>
<sequence>MPAGSLRAKLTAMSHRKGKRIGSDTKKKTKKPKKQIGEADKLLERDYNGINLFERYPNFAKLHVERLIMDENVEDEELEENLQIILGAIRFLNSLQFQASRINKEKLFRKFNHNFPQLVIVDQLYCIMAKTGSETFIDRNIEQLITLQKVKLIDLNNENFNFRLIILYEDFLKVVKDTFKDEKVMKRFINLIEDYPNLLQIDGALLKRYALDTTQLIHLGFLSISRERKGGDSEAVYNISLPNLGPFLKIVNKDEGTELDLVAECNGWFWAVGVLQYASRKGV</sequence>
<comment type="similarity">
    <text evidence="1">Belongs to the STK19 family.</text>
</comment>
<dbReference type="AlphaFoldDB" id="A0A875S4R6"/>
<reference evidence="3" key="1">
    <citation type="submission" date="2020-10" db="EMBL/GenBank/DDBJ databases">
        <authorList>
            <person name="Roach M.J.R."/>
        </authorList>
    </citation>
    <scope>NUCLEOTIDE SEQUENCE</scope>
    <source>
        <strain evidence="3">CBS 1945</strain>
    </source>
</reference>
<dbReference type="Proteomes" id="UP000662931">
    <property type="component" value="Chromosome 1"/>
</dbReference>
<dbReference type="EMBL" id="CP064812">
    <property type="protein sequence ID" value="QPG74224.1"/>
    <property type="molecule type" value="Genomic_DNA"/>
</dbReference>
<accession>A0A875S4R6</accession>
<evidence type="ECO:0000313" key="4">
    <source>
        <dbReference type="Proteomes" id="UP000662931"/>
    </source>
</evidence>
<protein>
    <submittedName>
        <fullName evidence="3">Uncharacterized protein</fullName>
    </submittedName>
</protein>
<dbReference type="RefSeq" id="XP_038777789.1">
    <property type="nucleotide sequence ID" value="XM_038921861.1"/>
</dbReference>